<protein>
    <recommendedName>
        <fullName evidence="1">Peptidase S1 domain-containing protein</fullName>
    </recommendedName>
</protein>
<dbReference type="GO" id="GO:0004252">
    <property type="term" value="F:serine-type endopeptidase activity"/>
    <property type="evidence" value="ECO:0007669"/>
    <property type="project" value="InterPro"/>
</dbReference>
<name>A0A212EH65_DANPL</name>
<dbReference type="eggNOG" id="ENOG502T7H7">
    <property type="taxonomic scope" value="Eukaryota"/>
</dbReference>
<dbReference type="InParanoid" id="A0A212EH65"/>
<organism evidence="2 3">
    <name type="scientific">Danaus plexippus plexippus</name>
    <dbReference type="NCBI Taxonomy" id="278856"/>
    <lineage>
        <taxon>Eukaryota</taxon>
        <taxon>Metazoa</taxon>
        <taxon>Ecdysozoa</taxon>
        <taxon>Arthropoda</taxon>
        <taxon>Hexapoda</taxon>
        <taxon>Insecta</taxon>
        <taxon>Pterygota</taxon>
        <taxon>Neoptera</taxon>
        <taxon>Endopterygota</taxon>
        <taxon>Lepidoptera</taxon>
        <taxon>Glossata</taxon>
        <taxon>Ditrysia</taxon>
        <taxon>Papilionoidea</taxon>
        <taxon>Nymphalidae</taxon>
        <taxon>Danainae</taxon>
        <taxon>Danaini</taxon>
        <taxon>Danaina</taxon>
        <taxon>Danaus</taxon>
        <taxon>Danaus</taxon>
    </lineage>
</organism>
<evidence type="ECO:0000313" key="2">
    <source>
        <dbReference type="EMBL" id="OWR40829.1"/>
    </source>
</evidence>
<dbReference type="SUPFAM" id="SSF50494">
    <property type="entry name" value="Trypsin-like serine proteases"/>
    <property type="match status" value="1"/>
</dbReference>
<evidence type="ECO:0000313" key="3">
    <source>
        <dbReference type="Proteomes" id="UP000007151"/>
    </source>
</evidence>
<comment type="caution">
    <text evidence="2">The sequence shown here is derived from an EMBL/GenBank/DDBJ whole genome shotgun (WGS) entry which is preliminary data.</text>
</comment>
<dbReference type="InterPro" id="IPR001254">
    <property type="entry name" value="Trypsin_dom"/>
</dbReference>
<dbReference type="EMBL" id="AGBW02014956">
    <property type="protein sequence ID" value="OWR40829.1"/>
    <property type="molecule type" value="Genomic_DNA"/>
</dbReference>
<dbReference type="Gene3D" id="2.40.10.10">
    <property type="entry name" value="Trypsin-like serine proteases"/>
    <property type="match status" value="1"/>
</dbReference>
<dbReference type="KEGG" id="dpl:KGM_212252"/>
<sequence>MSANASSIPAGHRQSVVLSKNQYNGSREVDLGEIKHHEVDTPWVMNDIVNKIPYTKWNQNFDGLCTGIALKSTTSWSQSKTLHKVSLTIIEKISCEHRLLRNCDLYYCTKYDVMKLTSTAAEGGGLVCHGTEDPLEDPHLGVLVGVTSLINIGLPSLHNRIGLYYQWVTDNQTHAKLSSYVVLTYILVFF</sequence>
<dbReference type="Pfam" id="PF00089">
    <property type="entry name" value="Trypsin"/>
    <property type="match status" value="1"/>
</dbReference>
<dbReference type="Proteomes" id="UP000007151">
    <property type="component" value="Unassembled WGS sequence"/>
</dbReference>
<dbReference type="InterPro" id="IPR009003">
    <property type="entry name" value="Peptidase_S1_PA"/>
</dbReference>
<gene>
    <name evidence="2" type="ORF">KGM_212252</name>
</gene>
<evidence type="ECO:0000259" key="1">
    <source>
        <dbReference type="Pfam" id="PF00089"/>
    </source>
</evidence>
<proteinExistence type="predicted"/>
<accession>A0A212EH65</accession>
<dbReference type="AlphaFoldDB" id="A0A212EH65"/>
<feature type="domain" description="Peptidase S1" evidence="1">
    <location>
        <begin position="17"/>
        <end position="153"/>
    </location>
</feature>
<dbReference type="GO" id="GO:0006508">
    <property type="term" value="P:proteolysis"/>
    <property type="evidence" value="ECO:0007669"/>
    <property type="project" value="InterPro"/>
</dbReference>
<dbReference type="InterPro" id="IPR043504">
    <property type="entry name" value="Peptidase_S1_PA_chymotrypsin"/>
</dbReference>
<keyword evidence="3" id="KW-1185">Reference proteome</keyword>
<reference evidence="2 3" key="1">
    <citation type="journal article" date="2011" name="Cell">
        <title>The monarch butterfly genome yields insights into long-distance migration.</title>
        <authorList>
            <person name="Zhan S."/>
            <person name="Merlin C."/>
            <person name="Boore J.L."/>
            <person name="Reppert S.M."/>
        </authorList>
    </citation>
    <scope>NUCLEOTIDE SEQUENCE [LARGE SCALE GENOMIC DNA]</scope>
    <source>
        <strain evidence="2">F-2</strain>
    </source>
</reference>